<dbReference type="EMBL" id="JBBXMP010000066">
    <property type="protein sequence ID" value="KAL0064182.1"/>
    <property type="molecule type" value="Genomic_DNA"/>
</dbReference>
<protein>
    <submittedName>
        <fullName evidence="1">Uncharacterized protein</fullName>
    </submittedName>
</protein>
<gene>
    <name evidence="1" type="ORF">AAF712_008904</name>
</gene>
<reference evidence="1 2" key="1">
    <citation type="submission" date="2024-05" db="EMBL/GenBank/DDBJ databases">
        <title>A draft genome resource for the thread blight pathogen Marasmius tenuissimus strain MS-2.</title>
        <authorList>
            <person name="Yulfo-Soto G.E."/>
            <person name="Baruah I.K."/>
            <person name="Amoako-Attah I."/>
            <person name="Bukari Y."/>
            <person name="Meinhardt L.W."/>
            <person name="Bailey B.A."/>
            <person name="Cohen S.P."/>
        </authorList>
    </citation>
    <scope>NUCLEOTIDE SEQUENCE [LARGE SCALE GENOMIC DNA]</scope>
    <source>
        <strain evidence="1 2">MS-2</strain>
    </source>
</reference>
<sequence length="235" mass="26895">MHNLESCVIEVGQLNTNLQYALAFPILRRFEISGPIRGIITVLDSLHVPTLKDLHVIPTYGSTLYHQHADELLSSIANFHNRCSKGLSTIAELHIRLETEEGSQQAVQNLRDPQMLPNLQALHLLVHKSALPLSLFSEFVDMVEARRRSERTQQQRLACLSIDTVKYVDKPKIYLPASDPPFRRLLELGREGLVLMGSVTEEGMWRPLYTSTNVWNAEKEELRWSRFGYSDFLDD</sequence>
<keyword evidence="2" id="KW-1185">Reference proteome</keyword>
<evidence type="ECO:0000313" key="1">
    <source>
        <dbReference type="EMBL" id="KAL0064182.1"/>
    </source>
</evidence>
<organism evidence="1 2">
    <name type="scientific">Marasmius tenuissimus</name>
    <dbReference type="NCBI Taxonomy" id="585030"/>
    <lineage>
        <taxon>Eukaryota</taxon>
        <taxon>Fungi</taxon>
        <taxon>Dikarya</taxon>
        <taxon>Basidiomycota</taxon>
        <taxon>Agaricomycotina</taxon>
        <taxon>Agaricomycetes</taxon>
        <taxon>Agaricomycetidae</taxon>
        <taxon>Agaricales</taxon>
        <taxon>Marasmiineae</taxon>
        <taxon>Marasmiaceae</taxon>
        <taxon>Marasmius</taxon>
    </lineage>
</organism>
<proteinExistence type="predicted"/>
<name>A0ABR2ZV48_9AGAR</name>
<accession>A0ABR2ZV48</accession>
<evidence type="ECO:0000313" key="2">
    <source>
        <dbReference type="Proteomes" id="UP001437256"/>
    </source>
</evidence>
<comment type="caution">
    <text evidence="1">The sequence shown here is derived from an EMBL/GenBank/DDBJ whole genome shotgun (WGS) entry which is preliminary data.</text>
</comment>
<dbReference type="Proteomes" id="UP001437256">
    <property type="component" value="Unassembled WGS sequence"/>
</dbReference>